<dbReference type="EMBL" id="UINC01091897">
    <property type="protein sequence ID" value="SVC45024.1"/>
    <property type="molecule type" value="Genomic_DNA"/>
</dbReference>
<dbReference type="AlphaFoldDB" id="A0A382M7P4"/>
<keyword evidence="1" id="KW-1133">Transmembrane helix</keyword>
<keyword evidence="1" id="KW-0472">Membrane</keyword>
<keyword evidence="1" id="KW-0812">Transmembrane</keyword>
<gene>
    <name evidence="2" type="ORF">METZ01_LOCUS297878</name>
</gene>
<protein>
    <submittedName>
        <fullName evidence="2">Uncharacterized protein</fullName>
    </submittedName>
</protein>
<evidence type="ECO:0000256" key="1">
    <source>
        <dbReference type="SAM" id="Phobius"/>
    </source>
</evidence>
<sequence>MFWGVLIGILGAGVFGASSLGMEIDLMAMYTEMGIGIGIGVGTATVIFAIGAGVVSAIDYTRKRKAY</sequence>
<feature type="transmembrane region" description="Helical" evidence="1">
    <location>
        <begin position="35"/>
        <end position="58"/>
    </location>
</feature>
<organism evidence="2">
    <name type="scientific">marine metagenome</name>
    <dbReference type="NCBI Taxonomy" id="408172"/>
    <lineage>
        <taxon>unclassified sequences</taxon>
        <taxon>metagenomes</taxon>
        <taxon>ecological metagenomes</taxon>
    </lineage>
</organism>
<proteinExistence type="predicted"/>
<reference evidence="2" key="1">
    <citation type="submission" date="2018-05" db="EMBL/GenBank/DDBJ databases">
        <authorList>
            <person name="Lanie J.A."/>
            <person name="Ng W.-L."/>
            <person name="Kazmierczak K.M."/>
            <person name="Andrzejewski T.M."/>
            <person name="Davidsen T.M."/>
            <person name="Wayne K.J."/>
            <person name="Tettelin H."/>
            <person name="Glass J.I."/>
            <person name="Rusch D."/>
            <person name="Podicherti R."/>
            <person name="Tsui H.-C.T."/>
            <person name="Winkler M.E."/>
        </authorList>
    </citation>
    <scope>NUCLEOTIDE SEQUENCE</scope>
</reference>
<evidence type="ECO:0000313" key="2">
    <source>
        <dbReference type="EMBL" id="SVC45024.1"/>
    </source>
</evidence>
<accession>A0A382M7P4</accession>
<name>A0A382M7P4_9ZZZZ</name>